<reference evidence="2 3" key="1">
    <citation type="submission" date="2018-07" db="EMBL/GenBank/DDBJ databases">
        <title>Complete genome sequence of Spiroplasma alleghenense PLHS-1 (ATCC 51752).</title>
        <authorList>
            <person name="Chou L."/>
            <person name="Lee T.-Y."/>
            <person name="Tsai Y.-M."/>
            <person name="Kuo C.-H."/>
        </authorList>
    </citation>
    <scope>NUCLEOTIDE SEQUENCE [LARGE SCALE GENOMIC DNA]</scope>
    <source>
        <strain evidence="2 3">PLHS-1</strain>
    </source>
</reference>
<keyword evidence="1" id="KW-0175">Coiled coil</keyword>
<proteinExistence type="predicted"/>
<dbReference type="KEGG" id="salx:SALLE_v1c02460"/>
<organism evidence="2 3">
    <name type="scientific">Spiroplasma alleghenense</name>
    <dbReference type="NCBI Taxonomy" id="216931"/>
    <lineage>
        <taxon>Bacteria</taxon>
        <taxon>Bacillati</taxon>
        <taxon>Mycoplasmatota</taxon>
        <taxon>Mollicutes</taxon>
        <taxon>Entomoplasmatales</taxon>
        <taxon>Spiroplasmataceae</taxon>
        <taxon>Spiroplasma</taxon>
    </lineage>
</organism>
<dbReference type="Proteomes" id="UP000254792">
    <property type="component" value="Chromosome"/>
</dbReference>
<keyword evidence="3" id="KW-1185">Reference proteome</keyword>
<dbReference type="RefSeq" id="WP_115557843.1">
    <property type="nucleotide sequence ID" value="NZ_CP031376.1"/>
</dbReference>
<evidence type="ECO:0000313" key="3">
    <source>
        <dbReference type="Proteomes" id="UP000254792"/>
    </source>
</evidence>
<evidence type="ECO:0000313" key="2">
    <source>
        <dbReference type="EMBL" id="AXK50922.1"/>
    </source>
</evidence>
<accession>A0A345Z2U3</accession>
<feature type="coiled-coil region" evidence="1">
    <location>
        <begin position="3021"/>
        <end position="3087"/>
    </location>
</feature>
<gene>
    <name evidence="2" type="ORF">SALLE_v1c02460</name>
</gene>
<sequence>MKNSPIKVYTKNLIKEANENSNDKVSLKDIKWPVNEPWNVNNSRYQKLYISWMDKVEFLHILNNKNIAKIKIQNLKVNQLTRMQNNHNDMAYAVNKIAKSLKLADSFLIAYVDYVNSIFSVGNEMIATTATYVNRRVAFEDIKGPIYEPGKILCHKYQKVYIDWLELINQIKKMNNYNLTMIRQGKWELMKIRRESSLYNQKVSKVNSIARYLQLADNFIVAKVDYLNEDYIKKAQIDNTVVSSKEEIKFREIIGPIFDPSRVNNRKYQRLYSYWLEEINNLKIIHNRNIDLISDGLISERKIEKLQNEYNYLVKDVNELFEELKLADRYRVARVNYFINVYEKKYYQEDAGEMTYNEIDVKESGVPFLTVDKPLELDLSEKNYVETMEAQEVVYKKVIKDIQDTQKVLDDFVNFEEFTEVLQEPEAIVENKTNEIIEEDVDGEDYTDYTITDDDFDVTFQNINDTVEGKPVQIEDTSTANFIKEHALFDWNGRPVYNGLKEQLIASPEMKKLNINNVYDEDFQPLFSDDKELPYGYSLFDWLGDQVYDELGNFIVEEVKIKFEDQKPKTKKDDTQYIKFIPQPKDPIGTKLYDWHGNPVFDADGKQLETDGVNAQIPETEVFDINGDQFILDAEKLPYTKALFNKNGFKSLDVLEDEEKPSTPIKGIPAAEYYAQIKESLPVNSTELEVIEEDIASVPVKQEEPLIIIKKPSGNNGTLLFDKNGKLVFNESREPLEFSENLAALDYSGVLNSNGKPLTKANKSDIELFDSQRNLIFDKNGFIVEKELSIPDEFKEEVKFIKKPIKEDGILLFDCNNSPVFDKNKNRLLLDTKIQTLDPKNVFDSKGRSILKNKENQVFGLALFSADKEQVFTRSGELIYKDVLVEYHDDNLQSIKLTEETLANTSNLEKPILLFDRNNEPLFNEEGEQLVANPGFEKIDPSKVFNAKGKPAFKKEKHPDLSAFDRNKNPIFNSDGNLLDEQKTICSLPIEVNSNSENASETLVEPKTLGTEKKLAMIGTLVFDKKGRPVYGKNKEQFVIEENINSIIYSNLFNEKSQPLFSESEIKKSDLSLYDFNKNKIVDSDGTLAEVNIKEISKPTPVFDIDGNQIFNAKKEPLLVRENNINEVILEKKFDKKGKPLKLQENKKALFTKEGRQIANKNGEPLKENINPNLLNKTNLANGTTEGTIQTTVLAMISEPVVKAGTQLFTENQEPVFTKTGEPFITDGSISAIQEPLYNKDLQILIDPLNNENNKSLFDKNGKEVFTKKGQPVLEVKEIEIVAEEIKTKTSQNGEEIKYIEKPIVNLNEQLYLTDGTPVYKEDGTPLTLQKSEKNSPEKIFNKNNNQIKYPENKKVLIDENGLVAFDENGNLKVAQITLEEKPVNKLNDKNKLNDEKIANILEPNFEKPILVQREVKTPIAKEGEPLFTKTGKPVYDIDGNQLLTSKSDLKIIDPVFDKKGNVIFNPEDLETDKSLYSKKGQQLFDRNFEAVCDTQTTSFNPETIETKTLENGQIIEVVKTPNVDADQQLFLKDGTPVYNQLGEPLVSKPNNELIDQKLFNKKGKDITRDIEKSKDGKVLFDKFGKEAYSETGQRILKEDILGSVEPENDIQLNKIDKPLSDSKVLNHEDEEFIAIVKSPVAPTGTQLFTKNQEPVFSKNGEPIMTDGQLAKISEVLYTKNGEVLFAPTDESTDKSLFDKNGSQIYQENGKPVLENKEVKLRSQDIKIKKLPSGEEIKYIEKPIVELNEQLFLADKTPVYNADKTPLLLSSELKAAPEKLFTISGNEINNKNENQTLVDSNGVVVFDEKGKLKTIKEPITKVISGKSDFVSENENKNLSLENDSNMVSEKDENGFIEEDAQDYKQVEESASKNLEQVPPTKESFDEKEIINKDNLSENDKYSSNKLQKNETVIAKVKSPVALVGTQLFTKDQEPVFDEKNQPVLFNGDLGKVNYPIYDKNRQIIFAPDDESIDKSLFNNVGQQVYKDNGKPVLETKEIKVDPEEIKTKVLPSGEKVNYLEKPIINYGEPLLLKDKTPVYNADKTPLIFDKQLAIAPEKYYSENGNLISNPDNSKILTNEKGVTVFDEKGKLKTIKEPILETKTDLSQPIQKFERPTQTTAKIKTAVVEMGTPLFTKDLEPVYKADGSQFTTDGKLAKIWEPVYDKDSKLLFDPKDEKIDKSLFSKNGEQVYKPDGKPVLQTKEVAVNTEEIKTKTLSSGQEIKYIEKSAVESGKPLLLKDGTPVYKVDGQPLLQSDILKQAPEIYYSNDGRQVKNIDNTKTLVTENGVIAFDENGKLKTIKEPISEIFEKPLDSKLDKLISLDNEKQNTDEIIDKFNDNTLKKAPVEKLELFEDAAFIQEEDSDDLEIEINEFDDDEFEIHEEELDSMLEEVKVEKTIEVPVAPIGTLLYNKDKKPVYDASGKQIIISKNKNPIIDGIYDSNRELIFSSSDRGIDKTLFDNQGRQVLNSDGKLITEPKTVLVNPSDIKNKTLPNGEEVEVFSTPNVESGIPLFLKDGTRVYDKKGDQLKSTGTTEPLRTEVYNKDGQNLFKDPKNYQNGKSLFTQDQIPVYDISGSAVLNDNTVYQPEDKNILNPVENNLSPAQKEEPVVLAKVKTPVAPVGTQLFTKNQEPVKTASGKPLLTDGQVSRINQPVYDNVGKLLFTADDKNSDKSLYDSKGQKVYSESGKPVLETKEIKVSPEEIKVKSLPNGEKIEYIETPIVEYGEPLFLSNGNPVYNLDGTPLLFSKELNKAPETLYNSQSEPINNFAESKELVDKKGQPVFDDQGKPKTIKKPVTETKTIKETEKPVTENKAIKEVETTKPIAKPIIIEKIDESILKTDELILLEPIVESGTLLFDKKGEPVYDGQGNQLTAKSIDESIVEEMFDAKGKNLNPKSDDFDKKPHLFDQQGNKVTDSSGALIVKESIISVDEIAQNNLDDEVIEVIVVPVAKNGTKLYTNDNKPVFYSSGQPVKADDNLVDYDFSDIYNAEGDLILEENENKELFDSQGTQVIEDGKMIKVKRAIRKKAKAQKDLKAKEKARIKENIDKANRGEKPVLNNSNLNNVFDEANSRLGQIREELKQITNDQLEDSRPKSAFDKLSPEFEDDYKTDYDLIDFNNSRRRQKEFTDDLQPIPQMNQNFVPKQNGFFDKIEDRMSSIENMLAILTHQEKTMDSDRIRILREDIERIYSDLNNINSSVPKFGYNSNPNRKANDFDICGCSPNGCGSQKRKHHVYNAGNNSSQRHNDFRVANFSHHHNCHHQQKDGRQFCEHCGKTYKY</sequence>
<dbReference type="OrthoDB" id="342669at2"/>
<evidence type="ECO:0000256" key="1">
    <source>
        <dbReference type="SAM" id="Coils"/>
    </source>
</evidence>
<dbReference type="EMBL" id="CP031376">
    <property type="protein sequence ID" value="AXK50922.1"/>
    <property type="molecule type" value="Genomic_DNA"/>
</dbReference>
<protein>
    <submittedName>
        <fullName evidence="2">Uncharacterized protein</fullName>
    </submittedName>
</protein>
<name>A0A345Z2U3_9MOLU</name>